<proteinExistence type="predicted"/>
<dbReference type="RefSeq" id="WP_158463985.1">
    <property type="nucleotide sequence ID" value="NZ_VZAD01000076.1"/>
</dbReference>
<evidence type="ECO:0000313" key="2">
    <source>
        <dbReference type="Proteomes" id="UP000384372"/>
    </source>
</evidence>
<dbReference type="AlphaFoldDB" id="A0A6A7WDB2"/>
<evidence type="ECO:0000313" key="1">
    <source>
        <dbReference type="EMBL" id="MQP12371.1"/>
    </source>
</evidence>
<comment type="caution">
    <text evidence="1">The sequence shown here is derived from an EMBL/GenBank/DDBJ whole genome shotgun (WGS) entry which is preliminary data.</text>
</comment>
<protein>
    <recommendedName>
        <fullName evidence="3">Periplasmic heavy metal sensor</fullName>
    </recommendedName>
</protein>
<dbReference type="EMBL" id="VZAD01000076">
    <property type="protein sequence ID" value="MQP12371.1"/>
    <property type="molecule type" value="Genomic_DNA"/>
</dbReference>
<sequence length="147" mass="17676">MIIAFLKRTVLVTMLLVFGLSTVTAQHKKRPHFDPKRFEAELEQFITTNACLTPGESAKFFPVYRQKMKRQRMIFDEMRRLHHIDTRDNKTCASAIRRQDELDVEIKLLQQEYHSRFMLILPAGKVMRIIKAEEKFYRQMFKRMRPK</sequence>
<evidence type="ECO:0008006" key="3">
    <source>
        <dbReference type="Google" id="ProtNLM"/>
    </source>
</evidence>
<accession>A0A6A7WDB2</accession>
<organism evidence="1 2">
    <name type="scientific">Segatella copri</name>
    <dbReference type="NCBI Taxonomy" id="165179"/>
    <lineage>
        <taxon>Bacteria</taxon>
        <taxon>Pseudomonadati</taxon>
        <taxon>Bacteroidota</taxon>
        <taxon>Bacteroidia</taxon>
        <taxon>Bacteroidales</taxon>
        <taxon>Prevotellaceae</taxon>
        <taxon>Segatella</taxon>
    </lineage>
</organism>
<gene>
    <name evidence="1" type="ORF">F7D20_10495</name>
</gene>
<dbReference type="Proteomes" id="UP000384372">
    <property type="component" value="Unassembled WGS sequence"/>
</dbReference>
<keyword evidence="2" id="KW-1185">Reference proteome</keyword>
<dbReference type="OrthoDB" id="1081813at2"/>
<name>A0A6A7WDB2_9BACT</name>
<reference evidence="1 2" key="1">
    <citation type="submission" date="2019-09" db="EMBL/GenBank/DDBJ databases">
        <title>Distinct polysaccharide growth profiles of human intestinal Prevotella copri isolates.</title>
        <authorList>
            <person name="Fehlner-Peach H."/>
            <person name="Magnabosco C."/>
            <person name="Raghavan V."/>
            <person name="Scher J.U."/>
            <person name="Tett A."/>
            <person name="Cox L.M."/>
            <person name="Gottsegen C."/>
            <person name="Watters A."/>
            <person name="Wiltshire- Gordon J.D."/>
            <person name="Segata N."/>
            <person name="Bonneau R."/>
            <person name="Littman D.R."/>
        </authorList>
    </citation>
    <scope>NUCLEOTIDE SEQUENCE [LARGE SCALE GENOMIC DNA]</scope>
    <source>
        <strain evidence="2">iAQ1173</strain>
    </source>
</reference>